<gene>
    <name evidence="1" type="ORF">MHY01S_31640</name>
</gene>
<dbReference type="RefSeq" id="WP_170148332.1">
    <property type="nucleotide sequence ID" value="NZ_BJXL01000158.1"/>
</dbReference>
<comment type="caution">
    <text evidence="1">The sequence shown here is derived from an EMBL/GenBank/DDBJ whole genome shotgun (WGS) entry which is preliminary data.</text>
</comment>
<evidence type="ECO:0008006" key="3">
    <source>
        <dbReference type="Google" id="ProtNLM"/>
    </source>
</evidence>
<dbReference type="Proteomes" id="UP000321197">
    <property type="component" value="Unassembled WGS sequence"/>
</dbReference>
<proteinExistence type="predicted"/>
<sequence length="194" mass="20191">MAGLMDLLGAALNENTIKQMAGQLGASDTQLQSAIGMALPALLQGLQRNAADPQGAESLANALERDHDGSVLDNLMDFLGNAQQGPGAGILRHVLGDQRAMVQQGIGQAAGINPGQVGSLLEMLAPLVMGALGKTTRQQGTGVGGLLDLLGQATGQMQQQQPQAFNLVSMLLDQNRDGNVVDDVVRMLGNFLKR</sequence>
<dbReference type="Pfam" id="PF06078">
    <property type="entry name" value="DUF937"/>
    <property type="match status" value="1"/>
</dbReference>
<name>A0A511R5X9_9DEIN</name>
<dbReference type="InterPro" id="IPR009282">
    <property type="entry name" value="DUF937"/>
</dbReference>
<accession>A0A511R5X9</accession>
<protein>
    <recommendedName>
        <fullName evidence="3">DUF937 domain-containing protein</fullName>
    </recommendedName>
</protein>
<evidence type="ECO:0000313" key="2">
    <source>
        <dbReference type="Proteomes" id="UP000321197"/>
    </source>
</evidence>
<organism evidence="1 2">
    <name type="scientific">Meiothermus hypogaeus NBRC 106114</name>
    <dbReference type="NCBI Taxonomy" id="1227553"/>
    <lineage>
        <taxon>Bacteria</taxon>
        <taxon>Thermotogati</taxon>
        <taxon>Deinococcota</taxon>
        <taxon>Deinococci</taxon>
        <taxon>Thermales</taxon>
        <taxon>Thermaceae</taxon>
        <taxon>Meiothermus</taxon>
    </lineage>
</organism>
<evidence type="ECO:0000313" key="1">
    <source>
        <dbReference type="EMBL" id="GEM84998.1"/>
    </source>
</evidence>
<dbReference type="EMBL" id="BJXL01000158">
    <property type="protein sequence ID" value="GEM84998.1"/>
    <property type="molecule type" value="Genomic_DNA"/>
</dbReference>
<dbReference type="AlphaFoldDB" id="A0A511R5X9"/>
<reference evidence="1 2" key="1">
    <citation type="submission" date="2019-07" db="EMBL/GenBank/DDBJ databases">
        <title>Whole genome shotgun sequence of Meiothermus hypogaeus NBRC 106114.</title>
        <authorList>
            <person name="Hosoyama A."/>
            <person name="Uohara A."/>
            <person name="Ohji S."/>
            <person name="Ichikawa N."/>
        </authorList>
    </citation>
    <scope>NUCLEOTIDE SEQUENCE [LARGE SCALE GENOMIC DNA]</scope>
    <source>
        <strain evidence="1 2">NBRC 106114</strain>
    </source>
</reference>